<gene>
    <name evidence="3" type="ORF">K452DRAFT_351973</name>
</gene>
<evidence type="ECO:0000313" key="4">
    <source>
        <dbReference type="Proteomes" id="UP000799438"/>
    </source>
</evidence>
<dbReference type="InterPro" id="IPR024535">
    <property type="entry name" value="RHGA/B-epi-like_pectate_lyase"/>
</dbReference>
<feature type="domain" description="Rhamnogalacturonase A/B/Epimerase-like pectate lyase" evidence="2">
    <location>
        <begin position="458"/>
        <end position="535"/>
    </location>
</feature>
<protein>
    <submittedName>
        <fullName evidence="3">Glycoside hydrolase family 55 protein</fullName>
    </submittedName>
</protein>
<dbReference type="FunFam" id="2.160.20.10:FF:000049">
    <property type="entry name" value="Putative exo-beta-1,3-glucanase"/>
    <property type="match status" value="1"/>
</dbReference>
<dbReference type="Gene3D" id="2.160.20.10">
    <property type="entry name" value="Single-stranded right-handed beta-helix, Pectin lyase-like"/>
    <property type="match status" value="2"/>
</dbReference>
<organism evidence="3 4">
    <name type="scientific">Aplosporella prunicola CBS 121167</name>
    <dbReference type="NCBI Taxonomy" id="1176127"/>
    <lineage>
        <taxon>Eukaryota</taxon>
        <taxon>Fungi</taxon>
        <taxon>Dikarya</taxon>
        <taxon>Ascomycota</taxon>
        <taxon>Pezizomycotina</taxon>
        <taxon>Dothideomycetes</taxon>
        <taxon>Dothideomycetes incertae sedis</taxon>
        <taxon>Botryosphaeriales</taxon>
        <taxon>Aplosporellaceae</taxon>
        <taxon>Aplosporella</taxon>
    </lineage>
</organism>
<name>A0A6A6BA86_9PEZI</name>
<dbReference type="PANTHER" id="PTHR33928">
    <property type="entry name" value="POLYGALACTURONASE QRT3"/>
    <property type="match status" value="1"/>
</dbReference>
<accession>A0A6A6BA86</accession>
<evidence type="ECO:0000256" key="1">
    <source>
        <dbReference type="SAM" id="SignalP"/>
    </source>
</evidence>
<feature type="domain" description="Rhamnogalacturonase A/B/Epimerase-like pectate lyase" evidence="2">
    <location>
        <begin position="106"/>
        <end position="332"/>
    </location>
</feature>
<dbReference type="RefSeq" id="XP_033395867.1">
    <property type="nucleotide sequence ID" value="XM_033545749.1"/>
</dbReference>
<dbReference type="Pfam" id="PF12708">
    <property type="entry name" value="Pect-lyase_RHGA_epim"/>
    <property type="match status" value="2"/>
</dbReference>
<dbReference type="SUPFAM" id="SSF51126">
    <property type="entry name" value="Pectin lyase-like"/>
    <property type="match status" value="2"/>
</dbReference>
<dbReference type="PANTHER" id="PTHR33928:SF2">
    <property type="entry name" value="PECTATE LYASE SUPERFAMILY PROTEIN DOMAIN-CONTAINING PROTEIN-RELATED"/>
    <property type="match status" value="1"/>
</dbReference>
<sequence length="838" mass="89534">MRLLQFLPVALLVPLTAAANRYYPADVLDNAEGVRVMLREGLTTKLPSLQSAKQPIQLDQAVETSQEASACPALAPDSPSTYWLGSVPHGGTSSYLNATYGTYKVFRNVVTDFGADNTGSRDASGSIQKAINAGASNYRSREKRAYGTTLQPAVIYLPAGTYLLQGPLQFYTGTVLIGDPINPPILKAHSNYSRDYLVFGKDPNFGGTVSFYMTLKNVILDSTNLAPDYQITLLDWTVSQATQLTNVRFNMPNFSKGHTGMKAGEWPRDAGYNSNIIINDVAFYGGNVGMNVSGQQWIFKGISFNSCRIGAMVNGTDVVFSNSYFLYNEVGIEASGTPGSVVVLDTATKNIGRLLSSRLSYHPNSVVLENVANAGLTVVMAGKTLLTGSVADTWYLGNAYLSGDPTHHWTPEGTNTTTARTAALLQNGKYVSMPPPTYKEYSASKVINIKAVPNLVVMGDGVTDDTANINAILARYAGCAIIYWPAGTYIATDTIIIPMGTRIFGDAYSAIISAYGTNFADASRPRALVKVGNAGDKGVAQISNMMFTVADILPGCKLLEVNMAGINPGDVGIWNTHFRVGGAVGSRVRSECLNVAAACKAAWGLLHLTSTSSAYIENMWGWTADHDLDSGIGADAPAWGYNQTVSVGRGALIEATQGTWLIGTAMEHATLYQYRFHGAANVVSTLAQAETAYWQGPGNAVAPEPWAQDLVPSDPGFANCAPGDALCGMAWFMAVGGGSHDLFLYGGCLWVFFNNKRNVNAGTRCDTLNGDCQENAVLLEEDTQRTWLYGLNVKSVTFMVRSLVNSGSVAVAEMRNNTGGWSGGMNVGGVVAAYLFDT</sequence>
<dbReference type="EMBL" id="ML995490">
    <property type="protein sequence ID" value="KAF2140154.1"/>
    <property type="molecule type" value="Genomic_DNA"/>
</dbReference>
<dbReference type="GO" id="GO:0004650">
    <property type="term" value="F:polygalacturonase activity"/>
    <property type="evidence" value="ECO:0007669"/>
    <property type="project" value="InterPro"/>
</dbReference>
<evidence type="ECO:0000313" key="3">
    <source>
        <dbReference type="EMBL" id="KAF2140154.1"/>
    </source>
</evidence>
<dbReference type="InterPro" id="IPR012334">
    <property type="entry name" value="Pectin_lyas_fold"/>
</dbReference>
<dbReference type="AlphaFoldDB" id="A0A6A6BA86"/>
<dbReference type="OrthoDB" id="1046782at2759"/>
<dbReference type="InterPro" id="IPR011050">
    <property type="entry name" value="Pectin_lyase_fold/virulence"/>
</dbReference>
<keyword evidence="3" id="KW-0378">Hydrolase</keyword>
<dbReference type="InterPro" id="IPR039279">
    <property type="entry name" value="QRT3-like"/>
</dbReference>
<keyword evidence="1" id="KW-0732">Signal</keyword>
<feature type="signal peptide" evidence="1">
    <location>
        <begin position="1"/>
        <end position="18"/>
    </location>
</feature>
<proteinExistence type="predicted"/>
<reference evidence="3" key="1">
    <citation type="journal article" date="2020" name="Stud. Mycol.">
        <title>101 Dothideomycetes genomes: a test case for predicting lifestyles and emergence of pathogens.</title>
        <authorList>
            <person name="Haridas S."/>
            <person name="Albert R."/>
            <person name="Binder M."/>
            <person name="Bloem J."/>
            <person name="Labutti K."/>
            <person name="Salamov A."/>
            <person name="Andreopoulos B."/>
            <person name="Baker S."/>
            <person name="Barry K."/>
            <person name="Bills G."/>
            <person name="Bluhm B."/>
            <person name="Cannon C."/>
            <person name="Castanera R."/>
            <person name="Culley D."/>
            <person name="Daum C."/>
            <person name="Ezra D."/>
            <person name="Gonzalez J."/>
            <person name="Henrissat B."/>
            <person name="Kuo A."/>
            <person name="Liang C."/>
            <person name="Lipzen A."/>
            <person name="Lutzoni F."/>
            <person name="Magnuson J."/>
            <person name="Mondo S."/>
            <person name="Nolan M."/>
            <person name="Ohm R."/>
            <person name="Pangilinan J."/>
            <person name="Park H.-J."/>
            <person name="Ramirez L."/>
            <person name="Alfaro M."/>
            <person name="Sun H."/>
            <person name="Tritt A."/>
            <person name="Yoshinaga Y."/>
            <person name="Zwiers L.-H."/>
            <person name="Turgeon B."/>
            <person name="Goodwin S."/>
            <person name="Spatafora J."/>
            <person name="Crous P."/>
            <person name="Grigoriev I."/>
        </authorList>
    </citation>
    <scope>NUCLEOTIDE SEQUENCE</scope>
    <source>
        <strain evidence="3">CBS 121167</strain>
    </source>
</reference>
<evidence type="ECO:0000259" key="2">
    <source>
        <dbReference type="Pfam" id="PF12708"/>
    </source>
</evidence>
<dbReference type="GeneID" id="54303257"/>
<dbReference type="CDD" id="cd23668">
    <property type="entry name" value="GH55_beta13glucanase-like"/>
    <property type="match status" value="1"/>
</dbReference>
<dbReference type="Proteomes" id="UP000799438">
    <property type="component" value="Unassembled WGS sequence"/>
</dbReference>
<feature type="chain" id="PRO_5025479987" evidence="1">
    <location>
        <begin position="19"/>
        <end position="838"/>
    </location>
</feature>
<keyword evidence="4" id="KW-1185">Reference proteome</keyword>